<evidence type="ECO:0000256" key="4">
    <source>
        <dbReference type="ARBA" id="ARBA00022553"/>
    </source>
</evidence>
<dbReference type="SUPFAM" id="SSF55874">
    <property type="entry name" value="ATPase domain of HSP90 chaperone/DNA topoisomerase II/histidine kinase"/>
    <property type="match status" value="1"/>
</dbReference>
<sequence>MVVIVVLEYASRAEAVFQAAPDAIVGIDSSGRILLVNTQAERLFDYDHDELINQPVEVIVPAAASGGVYPARPTYQLDDPDRPRRADTAVTLTGRRKGGDEFPAEISLSVVDTDDGPVVAAAIHDVSVRKDAEAKFRWMIEVAPDAILGVDASGSIELVNAQCENLFGRSHDDLMGLPVEAVLPGGLRPVDAGQVGACVVMSAVHEDGTTIPVEVSLSALETTTSGRLTMAAVRDISDRKHIEHLLQHNVSELERASRVKNNLLASMSHELRTPLNAILGFTGTLLMKLPGPLNAEQEHQLHLVKASGAHLLSIINDLLDLAQIESGKVQIALVPVDCRAVVDTVVQSLEPLAETHHVTLHVEGPEVPVSANADKRALSQIVVNLVNNAIKFAEGSQVCIRLTLQESGDRIQISVHDTGPGIPETDLDRIFCAFERSAATAKATDEGTGLGLHISQKLAELMNSTVTVASVVGEGSTFAISLATC</sequence>
<dbReference type="InterPro" id="IPR036890">
    <property type="entry name" value="HATPase_C_sf"/>
</dbReference>
<dbReference type="GO" id="GO:0000155">
    <property type="term" value="F:phosphorelay sensor kinase activity"/>
    <property type="evidence" value="ECO:0007669"/>
    <property type="project" value="InterPro"/>
</dbReference>
<comment type="caution">
    <text evidence="10">The sequence shown here is derived from an EMBL/GenBank/DDBJ whole genome shotgun (WGS) entry which is preliminary data.</text>
</comment>
<dbReference type="OrthoDB" id="340764at2"/>
<dbReference type="InterPro" id="IPR005467">
    <property type="entry name" value="His_kinase_dom"/>
</dbReference>
<feature type="domain" description="PAS" evidence="9">
    <location>
        <begin position="9"/>
        <end position="61"/>
    </location>
</feature>
<dbReference type="InterPro" id="IPR000014">
    <property type="entry name" value="PAS"/>
</dbReference>
<dbReference type="GO" id="GO:0009927">
    <property type="term" value="F:histidine phosphotransfer kinase activity"/>
    <property type="evidence" value="ECO:0007669"/>
    <property type="project" value="TreeGrafter"/>
</dbReference>
<dbReference type="InterPro" id="IPR036097">
    <property type="entry name" value="HisK_dim/P_sf"/>
</dbReference>
<dbReference type="PROSITE" id="PS50112">
    <property type="entry name" value="PAS"/>
    <property type="match status" value="2"/>
</dbReference>
<evidence type="ECO:0000313" key="10">
    <source>
        <dbReference type="EMBL" id="KUL28804.1"/>
    </source>
</evidence>
<dbReference type="Pfam" id="PF00512">
    <property type="entry name" value="HisKA"/>
    <property type="match status" value="1"/>
</dbReference>
<dbReference type="AlphaFoldDB" id="A0A101JL80"/>
<dbReference type="PROSITE" id="PS50109">
    <property type="entry name" value="HIS_KIN"/>
    <property type="match status" value="1"/>
</dbReference>
<keyword evidence="7" id="KW-0902">Two-component regulatory system</keyword>
<dbReference type="SMART" id="SM00388">
    <property type="entry name" value="HisKA"/>
    <property type="match status" value="1"/>
</dbReference>
<dbReference type="EC" id="2.7.13.3" evidence="3"/>
<dbReference type="CDD" id="cd00082">
    <property type="entry name" value="HisKA"/>
    <property type="match status" value="1"/>
</dbReference>
<dbReference type="SUPFAM" id="SSF47384">
    <property type="entry name" value="Homodimeric domain of signal transducing histidine kinase"/>
    <property type="match status" value="1"/>
</dbReference>
<keyword evidence="5" id="KW-0808">Transferase</keyword>
<dbReference type="SMART" id="SM00387">
    <property type="entry name" value="HATPase_c"/>
    <property type="match status" value="1"/>
</dbReference>
<evidence type="ECO:0000259" key="9">
    <source>
        <dbReference type="PROSITE" id="PS50112"/>
    </source>
</evidence>
<accession>A0A101JL80</accession>
<feature type="domain" description="PAS" evidence="9">
    <location>
        <begin position="132"/>
        <end position="176"/>
    </location>
</feature>
<evidence type="ECO:0000256" key="5">
    <source>
        <dbReference type="ARBA" id="ARBA00022679"/>
    </source>
</evidence>
<dbReference type="Gene3D" id="1.10.287.130">
    <property type="match status" value="1"/>
</dbReference>
<dbReference type="EMBL" id="LLZH01000284">
    <property type="protein sequence ID" value="KUL28804.1"/>
    <property type="molecule type" value="Genomic_DNA"/>
</dbReference>
<dbReference type="InterPro" id="IPR035965">
    <property type="entry name" value="PAS-like_dom_sf"/>
</dbReference>
<dbReference type="Gene3D" id="3.30.565.10">
    <property type="entry name" value="Histidine kinase-like ATPase, C-terminal domain"/>
    <property type="match status" value="1"/>
</dbReference>
<dbReference type="Pfam" id="PF02518">
    <property type="entry name" value="HATPase_c"/>
    <property type="match status" value="1"/>
</dbReference>
<dbReference type="NCBIfam" id="TIGR00229">
    <property type="entry name" value="sensory_box"/>
    <property type="match status" value="2"/>
</dbReference>
<evidence type="ECO:0000256" key="1">
    <source>
        <dbReference type="ARBA" id="ARBA00000085"/>
    </source>
</evidence>
<keyword evidence="4" id="KW-0597">Phosphoprotein</keyword>
<organism evidence="10 11">
    <name type="scientific">Actinoplanes awajinensis subsp. mycoplanecinus</name>
    <dbReference type="NCBI Taxonomy" id="135947"/>
    <lineage>
        <taxon>Bacteria</taxon>
        <taxon>Bacillati</taxon>
        <taxon>Actinomycetota</taxon>
        <taxon>Actinomycetes</taxon>
        <taxon>Micromonosporales</taxon>
        <taxon>Micromonosporaceae</taxon>
        <taxon>Actinoplanes</taxon>
    </lineage>
</organism>
<reference evidence="10 11" key="1">
    <citation type="submission" date="2015-10" db="EMBL/GenBank/DDBJ databases">
        <authorList>
            <person name="Gilbert D.G."/>
        </authorList>
    </citation>
    <scope>NUCLEOTIDE SEQUENCE [LARGE SCALE GENOMIC DNA]</scope>
    <source>
        <strain evidence="10 11">NRRL B-16712</strain>
    </source>
</reference>
<dbReference type="InterPro" id="IPR003661">
    <property type="entry name" value="HisK_dim/P_dom"/>
</dbReference>
<dbReference type="SUPFAM" id="SSF55785">
    <property type="entry name" value="PYP-like sensor domain (PAS domain)"/>
    <property type="match status" value="2"/>
</dbReference>
<dbReference type="PANTHER" id="PTHR43047:SF72">
    <property type="entry name" value="OSMOSENSING HISTIDINE PROTEIN KINASE SLN1"/>
    <property type="match status" value="1"/>
</dbReference>
<feature type="domain" description="Histidine kinase" evidence="8">
    <location>
        <begin position="266"/>
        <end position="485"/>
    </location>
</feature>
<comment type="catalytic activity">
    <reaction evidence="1">
        <text>ATP + protein L-histidine = ADP + protein N-phospho-L-histidine.</text>
        <dbReference type="EC" id="2.7.13.3"/>
    </reaction>
</comment>
<dbReference type="Proteomes" id="UP000053244">
    <property type="component" value="Unassembled WGS sequence"/>
</dbReference>
<dbReference type="RefSeq" id="WP_067698325.1">
    <property type="nucleotide sequence ID" value="NZ_LLZH01000284.1"/>
</dbReference>
<dbReference type="Gene3D" id="3.30.450.20">
    <property type="entry name" value="PAS domain"/>
    <property type="match status" value="2"/>
</dbReference>
<dbReference type="PRINTS" id="PR00344">
    <property type="entry name" value="BCTRLSENSOR"/>
</dbReference>
<dbReference type="InterPro" id="IPR003594">
    <property type="entry name" value="HATPase_dom"/>
</dbReference>
<comment type="subcellular location">
    <subcellularLocation>
        <location evidence="2">Cell membrane</location>
    </subcellularLocation>
</comment>
<evidence type="ECO:0000313" key="11">
    <source>
        <dbReference type="Proteomes" id="UP000053244"/>
    </source>
</evidence>
<dbReference type="Pfam" id="PF13426">
    <property type="entry name" value="PAS_9"/>
    <property type="match status" value="2"/>
</dbReference>
<dbReference type="FunFam" id="3.30.565.10:FF:000006">
    <property type="entry name" value="Sensor histidine kinase WalK"/>
    <property type="match status" value="1"/>
</dbReference>
<evidence type="ECO:0000256" key="7">
    <source>
        <dbReference type="ARBA" id="ARBA00023012"/>
    </source>
</evidence>
<dbReference type="SMART" id="SM00091">
    <property type="entry name" value="PAS"/>
    <property type="match status" value="2"/>
</dbReference>
<evidence type="ECO:0000256" key="2">
    <source>
        <dbReference type="ARBA" id="ARBA00004236"/>
    </source>
</evidence>
<proteinExistence type="predicted"/>
<keyword evidence="6" id="KW-0418">Kinase</keyword>
<protein>
    <recommendedName>
        <fullName evidence="3">histidine kinase</fullName>
        <ecNumber evidence="3">2.7.13.3</ecNumber>
    </recommendedName>
</protein>
<gene>
    <name evidence="10" type="ORF">ADL15_30335</name>
</gene>
<dbReference type="InterPro" id="IPR004358">
    <property type="entry name" value="Sig_transdc_His_kin-like_C"/>
</dbReference>
<name>A0A101JL80_9ACTN</name>
<keyword evidence="11" id="KW-1185">Reference proteome</keyword>
<evidence type="ECO:0000256" key="6">
    <source>
        <dbReference type="ARBA" id="ARBA00022777"/>
    </source>
</evidence>
<dbReference type="PANTHER" id="PTHR43047">
    <property type="entry name" value="TWO-COMPONENT HISTIDINE PROTEIN KINASE"/>
    <property type="match status" value="1"/>
</dbReference>
<evidence type="ECO:0000256" key="3">
    <source>
        <dbReference type="ARBA" id="ARBA00012438"/>
    </source>
</evidence>
<dbReference type="GO" id="GO:0005886">
    <property type="term" value="C:plasma membrane"/>
    <property type="evidence" value="ECO:0007669"/>
    <property type="project" value="UniProtKB-SubCell"/>
</dbReference>
<evidence type="ECO:0000259" key="8">
    <source>
        <dbReference type="PROSITE" id="PS50109"/>
    </source>
</evidence>
<dbReference type="CDD" id="cd00130">
    <property type="entry name" value="PAS"/>
    <property type="match status" value="2"/>
</dbReference>